<dbReference type="RefSeq" id="XP_028472955.1">
    <property type="nucleotide sequence ID" value="XM_028618588.1"/>
</dbReference>
<dbReference type="PROSITE" id="PS51257">
    <property type="entry name" value="PROKAR_LIPOPROTEIN"/>
    <property type="match status" value="1"/>
</dbReference>
<evidence type="ECO:0000256" key="1">
    <source>
        <dbReference type="SAM" id="SignalP"/>
    </source>
</evidence>
<feature type="chain" id="PRO_5019407290" description="DUF7729 domain-containing protein" evidence="1">
    <location>
        <begin position="17"/>
        <end position="321"/>
    </location>
</feature>
<feature type="signal peptide" evidence="1">
    <location>
        <begin position="1"/>
        <end position="16"/>
    </location>
</feature>
<dbReference type="Pfam" id="PF24855">
    <property type="entry name" value="DUF7729"/>
    <property type="match status" value="1"/>
</dbReference>
<dbReference type="InterPro" id="IPR056146">
    <property type="entry name" value="DUF7729"/>
</dbReference>
<name>A0A427XG37_9TREE</name>
<reference evidence="3 4" key="1">
    <citation type="submission" date="2018-11" db="EMBL/GenBank/DDBJ databases">
        <title>Genome sequence of Apiotrichum porosum DSM 27194.</title>
        <authorList>
            <person name="Aliyu H."/>
            <person name="Gorte O."/>
            <person name="Ochsenreither K."/>
        </authorList>
    </citation>
    <scope>NUCLEOTIDE SEQUENCE [LARGE SCALE GENOMIC DNA]</scope>
    <source>
        <strain evidence="3 4">DSM 27194</strain>
    </source>
</reference>
<comment type="caution">
    <text evidence="3">The sequence shown here is derived from an EMBL/GenBank/DDBJ whole genome shotgun (WGS) entry which is preliminary data.</text>
</comment>
<proteinExistence type="predicted"/>
<evidence type="ECO:0000259" key="2">
    <source>
        <dbReference type="Pfam" id="PF24855"/>
    </source>
</evidence>
<keyword evidence="4" id="KW-1185">Reference proteome</keyword>
<accession>A0A427XG37</accession>
<sequence>MKYAAALVLAAVGANAASSLIPSGISSGCSTFLTTLDTNSTLQSCINPLITATSAFSPTASTAATSAQVDAALKTLCVSSSGCDDATVRTWLNNFWGACTTELQAGNSKVLELYDVLYVFSPLQSAICSKDSGTGAYCVKEIASNTTTSSSSSNKAVSNSTSLVAQTSDLTAAISVASSYLSQYVTSLKRRVGFERAATSDLATIITPNATTYQSTNLPFLFLQPSMASSALCTPCTREIFVSYIKWEYKAPYGPGLSSSPILGGQSDLWSAIGSTCGSSFVSAINAEAGVSTATASGAGRQALPAFGAIVAGAVAFIMVA</sequence>
<dbReference type="AlphaFoldDB" id="A0A427XG37"/>
<dbReference type="OrthoDB" id="5588482at2759"/>
<protein>
    <recommendedName>
        <fullName evidence="2">DUF7729 domain-containing protein</fullName>
    </recommendedName>
</protein>
<feature type="domain" description="DUF7729" evidence="2">
    <location>
        <begin position="26"/>
        <end position="166"/>
    </location>
</feature>
<dbReference type="Proteomes" id="UP000279236">
    <property type="component" value="Unassembled WGS sequence"/>
</dbReference>
<dbReference type="STRING" id="105984.A0A427XG37"/>
<dbReference type="EMBL" id="RSCE01000014">
    <property type="protein sequence ID" value="RSH77808.1"/>
    <property type="molecule type" value="Genomic_DNA"/>
</dbReference>
<evidence type="ECO:0000313" key="4">
    <source>
        <dbReference type="Proteomes" id="UP000279236"/>
    </source>
</evidence>
<evidence type="ECO:0000313" key="3">
    <source>
        <dbReference type="EMBL" id="RSH77808.1"/>
    </source>
</evidence>
<keyword evidence="1" id="KW-0732">Signal</keyword>
<organism evidence="3 4">
    <name type="scientific">Apiotrichum porosum</name>
    <dbReference type="NCBI Taxonomy" id="105984"/>
    <lineage>
        <taxon>Eukaryota</taxon>
        <taxon>Fungi</taxon>
        <taxon>Dikarya</taxon>
        <taxon>Basidiomycota</taxon>
        <taxon>Agaricomycotina</taxon>
        <taxon>Tremellomycetes</taxon>
        <taxon>Trichosporonales</taxon>
        <taxon>Trichosporonaceae</taxon>
        <taxon>Apiotrichum</taxon>
    </lineage>
</organism>
<gene>
    <name evidence="3" type="ORF">EHS24_002868</name>
</gene>
<dbReference type="GeneID" id="39587411"/>